<evidence type="ECO:0000256" key="5">
    <source>
        <dbReference type="ARBA" id="ARBA00023033"/>
    </source>
</evidence>
<dbReference type="RefSeq" id="WP_093521396.1">
    <property type="nucleotide sequence ID" value="NZ_FOSK01000009.1"/>
</dbReference>
<accession>A0A1I4CJX5</accession>
<dbReference type="Proteomes" id="UP000199598">
    <property type="component" value="Unassembled WGS sequence"/>
</dbReference>
<comment type="cofactor">
    <cofactor evidence="1">
        <name>FAD</name>
        <dbReference type="ChEBI" id="CHEBI:57692"/>
    </cofactor>
</comment>
<reference evidence="8 9" key="1">
    <citation type="submission" date="2016-10" db="EMBL/GenBank/DDBJ databases">
        <authorList>
            <person name="Varghese N."/>
            <person name="Submissions S."/>
        </authorList>
    </citation>
    <scope>NUCLEOTIDE SEQUENCE [LARGE SCALE GENOMIC DNA]</scope>
    <source>
        <strain evidence="8 9">DSM 16392</strain>
    </source>
</reference>
<dbReference type="SUPFAM" id="SSF51905">
    <property type="entry name" value="FAD/NAD(P)-binding domain"/>
    <property type="match status" value="1"/>
</dbReference>
<evidence type="ECO:0000256" key="3">
    <source>
        <dbReference type="ARBA" id="ARBA00022827"/>
    </source>
</evidence>
<feature type="domain" description="FAD-binding" evidence="7">
    <location>
        <begin position="6"/>
        <end position="350"/>
    </location>
</feature>
<dbReference type="PRINTS" id="PR00420">
    <property type="entry name" value="RNGMNOXGNASE"/>
</dbReference>
<evidence type="ECO:0000256" key="6">
    <source>
        <dbReference type="SAM" id="Phobius"/>
    </source>
</evidence>
<keyword evidence="3" id="KW-0274">FAD</keyword>
<evidence type="ECO:0000256" key="2">
    <source>
        <dbReference type="ARBA" id="ARBA00022630"/>
    </source>
</evidence>
<name>A0A1I4CJX5_9HYPH</name>
<keyword evidence="4" id="KW-0560">Oxidoreductase</keyword>
<dbReference type="PANTHER" id="PTHR13789:SF318">
    <property type="entry name" value="GERANYLGERANYL DIPHOSPHATE REDUCTASE"/>
    <property type="match status" value="1"/>
</dbReference>
<dbReference type="PANTHER" id="PTHR13789">
    <property type="entry name" value="MONOOXYGENASE"/>
    <property type="match status" value="1"/>
</dbReference>
<dbReference type="SUPFAM" id="SSF54373">
    <property type="entry name" value="FAD-linked reductases, C-terminal domain"/>
    <property type="match status" value="1"/>
</dbReference>
<feature type="transmembrane region" description="Helical" evidence="6">
    <location>
        <begin position="6"/>
        <end position="23"/>
    </location>
</feature>
<keyword evidence="5" id="KW-0503">Monooxygenase</keyword>
<keyword evidence="6" id="KW-1133">Transmembrane helix</keyword>
<comment type="caution">
    <text evidence="8">The sequence shown here is derived from an EMBL/GenBank/DDBJ whole genome shotgun (WGS) entry which is preliminary data.</text>
</comment>
<evidence type="ECO:0000256" key="1">
    <source>
        <dbReference type="ARBA" id="ARBA00001974"/>
    </source>
</evidence>
<evidence type="ECO:0000313" key="9">
    <source>
        <dbReference type="Proteomes" id="UP000199598"/>
    </source>
</evidence>
<gene>
    <name evidence="8" type="ORF">SAMN04488518_109166</name>
</gene>
<dbReference type="InterPro" id="IPR036188">
    <property type="entry name" value="FAD/NAD-bd_sf"/>
</dbReference>
<keyword evidence="9" id="KW-1185">Reference proteome</keyword>
<organism evidence="8 9">
    <name type="scientific">Pseudovibrio ascidiaceicola</name>
    <dbReference type="NCBI Taxonomy" id="285279"/>
    <lineage>
        <taxon>Bacteria</taxon>
        <taxon>Pseudomonadati</taxon>
        <taxon>Pseudomonadota</taxon>
        <taxon>Alphaproteobacteria</taxon>
        <taxon>Hyphomicrobiales</taxon>
        <taxon>Stappiaceae</taxon>
        <taxon>Pseudovibrio</taxon>
    </lineage>
</organism>
<dbReference type="EMBL" id="FOSK01000009">
    <property type="protein sequence ID" value="SFK80597.1"/>
    <property type="molecule type" value="Genomic_DNA"/>
</dbReference>
<keyword evidence="2" id="KW-0285">Flavoprotein</keyword>
<proteinExistence type="predicted"/>
<evidence type="ECO:0000313" key="8">
    <source>
        <dbReference type="EMBL" id="SFK80597.1"/>
    </source>
</evidence>
<dbReference type="InterPro" id="IPR050493">
    <property type="entry name" value="FAD-dep_Monooxygenase_BioMet"/>
</dbReference>
<protein>
    <submittedName>
        <fullName evidence="8">Salicylate hydroxylase</fullName>
    </submittedName>
</protein>
<keyword evidence="6" id="KW-0472">Membrane</keyword>
<evidence type="ECO:0000259" key="7">
    <source>
        <dbReference type="Pfam" id="PF01494"/>
    </source>
</evidence>
<evidence type="ECO:0000256" key="4">
    <source>
        <dbReference type="ARBA" id="ARBA00023002"/>
    </source>
</evidence>
<dbReference type="Pfam" id="PF01494">
    <property type="entry name" value="FAD_binding_3"/>
    <property type="match status" value="1"/>
</dbReference>
<dbReference type="InterPro" id="IPR002938">
    <property type="entry name" value="FAD-bd"/>
</dbReference>
<sequence length="399" mass="43745">MIPKNIAIAGAGIAGLTAALYLARKGHSVFLFDAAPELSEVGAGIQLSPNAMRCMQALGLGPALMSRAVSPASVNIRSGQDGSQLATVPLGRIAEDRYGAPYYVIHRADLQQLLLEAVQNTPEVTLRLDTKVETAEIKGDTVKLQGAAFAEALAGVPDQFDLLIGADGVRSSIRQNTLGGAPAKHTGFVAYRATAEPPFNLEPLLSTSGLWLARDAHLVQYPVKNGKLLNIVAITKEDWKEDTWSHPVGSDHVRKHFRNWAPEALRLVYLPETWTRWSLCEVDTRPAWTQGPVTLIGDAAHAILPFSAQGAAMAIEDAAVLSKMVDKHGATPQALQAYETARRPRIEKMSKLVKWNDWVYHMGFPLRIARDLVMRSNTPSQLLDRLNWIYEWSPEDHND</sequence>
<keyword evidence="6" id="KW-0812">Transmembrane</keyword>
<dbReference type="Gene3D" id="3.50.50.60">
    <property type="entry name" value="FAD/NAD(P)-binding domain"/>
    <property type="match status" value="1"/>
</dbReference>